<feature type="region of interest" description="Disordered" evidence="1">
    <location>
        <begin position="39"/>
        <end position="106"/>
    </location>
</feature>
<organism evidence="3 4">
    <name type="scientific">Cryptococcus amylolentus CBS 6039</name>
    <dbReference type="NCBI Taxonomy" id="1295533"/>
    <lineage>
        <taxon>Eukaryota</taxon>
        <taxon>Fungi</taxon>
        <taxon>Dikarya</taxon>
        <taxon>Basidiomycota</taxon>
        <taxon>Agaricomycotina</taxon>
        <taxon>Tremellomycetes</taxon>
        <taxon>Tremellales</taxon>
        <taxon>Cryptococcaceae</taxon>
        <taxon>Cryptococcus</taxon>
    </lineage>
</organism>
<gene>
    <name evidence="3" type="ORF">L202_03095</name>
</gene>
<feature type="region of interest" description="Disordered" evidence="1">
    <location>
        <begin position="1"/>
        <end position="20"/>
    </location>
</feature>
<protein>
    <recommendedName>
        <fullName evidence="2">G-patch domain-containing protein</fullName>
    </recommendedName>
</protein>
<comment type="caution">
    <text evidence="3">The sequence shown here is derived from an EMBL/GenBank/DDBJ whole genome shotgun (WGS) entry which is preliminary data.</text>
</comment>
<dbReference type="RefSeq" id="XP_018995552.1">
    <property type="nucleotide sequence ID" value="XM_019136883.1"/>
</dbReference>
<feature type="compositionally biased region" description="Basic and acidic residues" evidence="1">
    <location>
        <begin position="168"/>
        <end position="185"/>
    </location>
</feature>
<dbReference type="PANTHER" id="PTHR14195">
    <property type="entry name" value="G PATCH DOMAIN CONTAINING PROTEIN 2"/>
    <property type="match status" value="1"/>
</dbReference>
<reference evidence="3 4" key="1">
    <citation type="submission" date="2016-06" db="EMBL/GenBank/DDBJ databases">
        <title>Evolution of pathogenesis and genome organization in the Tremellales.</title>
        <authorList>
            <person name="Cuomo C."/>
            <person name="Litvintseva A."/>
            <person name="Heitman J."/>
            <person name="Chen Y."/>
            <person name="Sun S."/>
            <person name="Springer D."/>
            <person name="Dromer F."/>
            <person name="Young S."/>
            <person name="Zeng Q."/>
            <person name="Chapman S."/>
            <person name="Gujja S."/>
            <person name="Saif S."/>
            <person name="Birren B."/>
        </authorList>
    </citation>
    <scope>NUCLEOTIDE SEQUENCE [LARGE SCALE GENOMIC DNA]</scope>
    <source>
        <strain evidence="3 4">CBS 6039</strain>
    </source>
</reference>
<feature type="region of interest" description="Disordered" evidence="1">
    <location>
        <begin position="168"/>
        <end position="194"/>
    </location>
</feature>
<dbReference type="EMBL" id="AWGJ01000004">
    <property type="protein sequence ID" value="ODN80986.1"/>
    <property type="molecule type" value="Genomic_DNA"/>
</dbReference>
<dbReference type="Pfam" id="PF01585">
    <property type="entry name" value="G-patch"/>
    <property type="match status" value="1"/>
</dbReference>
<dbReference type="InterPro" id="IPR051189">
    <property type="entry name" value="Splicing_assoc_domain"/>
</dbReference>
<dbReference type="Proteomes" id="UP000094065">
    <property type="component" value="Unassembled WGS sequence"/>
</dbReference>
<sequence length="251" mass="26487">MIPFQTSPSQPSLSQSSLPSYPYQPSLFQLSLNQTSLYQPSSAPMTTRMQQTARKGKGAARRGRGRQEGGVSGVSANPAAAALKARSKKAARSSRAPEGQASQDPSDATFTAIGMMWCWSAMMRMTMMPMLMSQNALAAMYIDSIAQGTAEQPQEQTPYSGDMFVKAQHSESSAEKPKVGGKDRGAAQSARPMEGEQVGIGADKIGNDNVGHKLLSKMGWAEGEKIGKAGGSGIDMPIVAVVKNTRKGLGG</sequence>
<proteinExistence type="predicted"/>
<evidence type="ECO:0000256" key="1">
    <source>
        <dbReference type="SAM" id="MobiDB-lite"/>
    </source>
</evidence>
<accession>A0A1E3HZ21</accession>
<dbReference type="STRING" id="1295533.A0A1E3HZ21"/>
<feature type="compositionally biased region" description="Basic residues" evidence="1">
    <location>
        <begin position="54"/>
        <end position="64"/>
    </location>
</feature>
<dbReference type="SMART" id="SM00443">
    <property type="entry name" value="G_patch"/>
    <property type="match status" value="1"/>
</dbReference>
<dbReference type="InterPro" id="IPR000467">
    <property type="entry name" value="G_patch_dom"/>
</dbReference>
<dbReference type="GeneID" id="30154404"/>
<evidence type="ECO:0000259" key="2">
    <source>
        <dbReference type="PROSITE" id="PS50174"/>
    </source>
</evidence>
<dbReference type="AlphaFoldDB" id="A0A1E3HZ21"/>
<keyword evidence="4" id="KW-1185">Reference proteome</keyword>
<evidence type="ECO:0000313" key="3">
    <source>
        <dbReference type="EMBL" id="ODN80986.1"/>
    </source>
</evidence>
<name>A0A1E3HZ21_9TREE</name>
<feature type="compositionally biased region" description="Polar residues" evidence="1">
    <location>
        <begin position="39"/>
        <end position="52"/>
    </location>
</feature>
<dbReference type="OrthoDB" id="21470at2759"/>
<feature type="compositionally biased region" description="Low complexity" evidence="1">
    <location>
        <begin position="7"/>
        <end position="20"/>
    </location>
</feature>
<feature type="domain" description="G-patch" evidence="2">
    <location>
        <begin position="207"/>
        <end position="251"/>
    </location>
</feature>
<dbReference type="GO" id="GO:0003676">
    <property type="term" value="F:nucleic acid binding"/>
    <property type="evidence" value="ECO:0007669"/>
    <property type="project" value="InterPro"/>
</dbReference>
<dbReference type="PROSITE" id="PS50174">
    <property type="entry name" value="G_PATCH"/>
    <property type="match status" value="1"/>
</dbReference>
<evidence type="ECO:0000313" key="4">
    <source>
        <dbReference type="Proteomes" id="UP000094065"/>
    </source>
</evidence>